<evidence type="ECO:0000256" key="7">
    <source>
        <dbReference type="ARBA" id="ARBA00023136"/>
    </source>
</evidence>
<dbReference type="PANTHER" id="PTHR30269:SF0">
    <property type="entry name" value="MEMBRANE TRANSPORTER PROTEIN YFCA-RELATED"/>
    <property type="match status" value="1"/>
</dbReference>
<feature type="transmembrane region" description="Helical" evidence="8">
    <location>
        <begin position="178"/>
        <end position="196"/>
    </location>
</feature>
<feature type="transmembrane region" description="Helical" evidence="8">
    <location>
        <begin position="133"/>
        <end position="157"/>
    </location>
</feature>
<proteinExistence type="inferred from homology"/>
<feature type="transmembrane region" description="Helical" evidence="8">
    <location>
        <begin position="202"/>
        <end position="221"/>
    </location>
</feature>
<keyword evidence="5 8" id="KW-0812">Transmembrane</keyword>
<dbReference type="RefSeq" id="WP_104832236.1">
    <property type="nucleotide sequence ID" value="NZ_PJCH01000017.1"/>
</dbReference>
<evidence type="ECO:0000256" key="1">
    <source>
        <dbReference type="ARBA" id="ARBA00004651"/>
    </source>
</evidence>
<comment type="subcellular location">
    <subcellularLocation>
        <location evidence="1 8">Cell membrane</location>
        <topology evidence="1 8">Multi-pass membrane protein</topology>
    </subcellularLocation>
</comment>
<gene>
    <name evidence="9" type="ORF">CW354_21915</name>
</gene>
<feature type="transmembrane region" description="Helical" evidence="8">
    <location>
        <begin position="7"/>
        <end position="39"/>
    </location>
</feature>
<dbReference type="GO" id="GO:0005886">
    <property type="term" value="C:plasma membrane"/>
    <property type="evidence" value="ECO:0007669"/>
    <property type="project" value="UniProtKB-SubCell"/>
</dbReference>
<reference evidence="9 10" key="1">
    <citation type="submission" date="2017-12" db="EMBL/GenBank/DDBJ databases">
        <authorList>
            <person name="Hurst M.R.H."/>
        </authorList>
    </citation>
    <scope>NUCLEOTIDE SEQUENCE [LARGE SCALE GENOMIC DNA]</scope>
    <source>
        <strain evidence="9 10">SY-3-19</strain>
    </source>
</reference>
<protein>
    <recommendedName>
        <fullName evidence="8">Probable membrane transporter protein</fullName>
    </recommendedName>
</protein>
<comment type="similarity">
    <text evidence="2 8">Belongs to the 4-toluene sulfonate uptake permease (TSUP) (TC 2.A.102) family.</text>
</comment>
<keyword evidence="7 8" id="KW-0472">Membrane</keyword>
<evidence type="ECO:0000256" key="6">
    <source>
        <dbReference type="ARBA" id="ARBA00022989"/>
    </source>
</evidence>
<evidence type="ECO:0000313" key="10">
    <source>
        <dbReference type="Proteomes" id="UP000239504"/>
    </source>
</evidence>
<dbReference type="OrthoDB" id="9807082at2"/>
<dbReference type="InterPro" id="IPR002781">
    <property type="entry name" value="TM_pro_TauE-like"/>
</dbReference>
<dbReference type="Pfam" id="PF01925">
    <property type="entry name" value="TauE"/>
    <property type="match status" value="1"/>
</dbReference>
<dbReference type="AlphaFoldDB" id="A0A2S7JZF4"/>
<dbReference type="EMBL" id="PJCH01000017">
    <property type="protein sequence ID" value="PQA85596.1"/>
    <property type="molecule type" value="Genomic_DNA"/>
</dbReference>
<organism evidence="9 10">
    <name type="scientific">Hyphococcus luteus</name>
    <dbReference type="NCBI Taxonomy" id="2058213"/>
    <lineage>
        <taxon>Bacteria</taxon>
        <taxon>Pseudomonadati</taxon>
        <taxon>Pseudomonadota</taxon>
        <taxon>Alphaproteobacteria</taxon>
        <taxon>Parvularculales</taxon>
        <taxon>Parvularculaceae</taxon>
        <taxon>Hyphococcus</taxon>
    </lineage>
</organism>
<sequence>MEFWKPLLLFAAGVVSGWINVMAGGGSIISVPVMVFLGLPGPVANGTNRIGIIAQNVMAVWGFFRKGFSDFKLSASLAACASLGAFFGANAGVRLEGAWFERTLAMIMIGVLIISMTGFGQKRVSPEDKPKNLLLGHLLFVGAGFWGGFIQIGVGLIQLPILNRVMGLDLVRANMHKVFIALVFSFVSLAVFAAQVEIEWELGLALGLGYALGGWLGAHSAVSRGEGLIRKVFYLALVAMAVKLLFF</sequence>
<dbReference type="InterPro" id="IPR052017">
    <property type="entry name" value="TSUP"/>
</dbReference>
<keyword evidence="10" id="KW-1185">Reference proteome</keyword>
<accession>A0A2S7JZF4</accession>
<evidence type="ECO:0000256" key="3">
    <source>
        <dbReference type="ARBA" id="ARBA00022448"/>
    </source>
</evidence>
<dbReference type="PANTHER" id="PTHR30269">
    <property type="entry name" value="TRANSMEMBRANE PROTEIN YFCA"/>
    <property type="match status" value="1"/>
</dbReference>
<feature type="transmembrane region" description="Helical" evidence="8">
    <location>
        <begin position="103"/>
        <end position="121"/>
    </location>
</feature>
<feature type="transmembrane region" description="Helical" evidence="8">
    <location>
        <begin position="73"/>
        <end position="91"/>
    </location>
</feature>
<evidence type="ECO:0000256" key="4">
    <source>
        <dbReference type="ARBA" id="ARBA00022475"/>
    </source>
</evidence>
<evidence type="ECO:0000256" key="8">
    <source>
        <dbReference type="RuleBase" id="RU363041"/>
    </source>
</evidence>
<evidence type="ECO:0000256" key="2">
    <source>
        <dbReference type="ARBA" id="ARBA00009142"/>
    </source>
</evidence>
<comment type="caution">
    <text evidence="9">The sequence shown here is derived from an EMBL/GenBank/DDBJ whole genome shotgun (WGS) entry which is preliminary data.</text>
</comment>
<evidence type="ECO:0000313" key="9">
    <source>
        <dbReference type="EMBL" id="PQA85596.1"/>
    </source>
</evidence>
<keyword evidence="6 8" id="KW-1133">Transmembrane helix</keyword>
<keyword evidence="4 8" id="KW-1003">Cell membrane</keyword>
<name>A0A2S7JZF4_9PROT</name>
<dbReference type="Proteomes" id="UP000239504">
    <property type="component" value="Unassembled WGS sequence"/>
</dbReference>
<evidence type="ECO:0000256" key="5">
    <source>
        <dbReference type="ARBA" id="ARBA00022692"/>
    </source>
</evidence>
<keyword evidence="3" id="KW-0813">Transport</keyword>